<proteinExistence type="predicted"/>
<name>A0A4D6L4U4_VIGUN</name>
<accession>A0A4D6L4U4</accession>
<reference evidence="1 2" key="1">
    <citation type="submission" date="2019-04" db="EMBL/GenBank/DDBJ databases">
        <title>An improved genome assembly and genetic linkage map for asparagus bean, Vigna unguiculata ssp. sesquipedialis.</title>
        <authorList>
            <person name="Xia Q."/>
            <person name="Zhang R."/>
            <person name="Dong Y."/>
        </authorList>
    </citation>
    <scope>NUCLEOTIDE SEQUENCE [LARGE SCALE GENOMIC DNA]</scope>
    <source>
        <tissue evidence="1">Leaf</tissue>
    </source>
</reference>
<organism evidence="1 2">
    <name type="scientific">Vigna unguiculata</name>
    <name type="common">Cowpea</name>
    <dbReference type="NCBI Taxonomy" id="3917"/>
    <lineage>
        <taxon>Eukaryota</taxon>
        <taxon>Viridiplantae</taxon>
        <taxon>Streptophyta</taxon>
        <taxon>Embryophyta</taxon>
        <taxon>Tracheophyta</taxon>
        <taxon>Spermatophyta</taxon>
        <taxon>Magnoliopsida</taxon>
        <taxon>eudicotyledons</taxon>
        <taxon>Gunneridae</taxon>
        <taxon>Pentapetalae</taxon>
        <taxon>rosids</taxon>
        <taxon>fabids</taxon>
        <taxon>Fabales</taxon>
        <taxon>Fabaceae</taxon>
        <taxon>Papilionoideae</taxon>
        <taxon>50 kb inversion clade</taxon>
        <taxon>NPAAA clade</taxon>
        <taxon>indigoferoid/millettioid clade</taxon>
        <taxon>Phaseoleae</taxon>
        <taxon>Vigna</taxon>
    </lineage>
</organism>
<dbReference type="EMBL" id="CP039346">
    <property type="protein sequence ID" value="QCD83533.1"/>
    <property type="molecule type" value="Genomic_DNA"/>
</dbReference>
<keyword evidence="2" id="KW-1185">Reference proteome</keyword>
<dbReference type="AlphaFoldDB" id="A0A4D6L4U4"/>
<sequence length="126" mass="14120">MSIRIVGEPSLPRRDLQSLDPIYARATRLGGVPRFLGDLLSRPGEYLSPKREIEGCVTLFWAPRVGEEVDFWATRLFVQARVFGVRRRAISPKRGETRLSKTSQINQVRTLAQARKLSLSGTGLVA</sequence>
<protein>
    <submittedName>
        <fullName evidence="1">Uncharacterized protein</fullName>
    </submittedName>
</protein>
<evidence type="ECO:0000313" key="2">
    <source>
        <dbReference type="Proteomes" id="UP000501690"/>
    </source>
</evidence>
<dbReference type="Proteomes" id="UP000501690">
    <property type="component" value="Linkage Group LG2"/>
</dbReference>
<gene>
    <name evidence="1" type="ORF">DEO72_LG2g3879</name>
</gene>
<evidence type="ECO:0000313" key="1">
    <source>
        <dbReference type="EMBL" id="QCD83533.1"/>
    </source>
</evidence>